<feature type="region of interest" description="Disordered" evidence="6">
    <location>
        <begin position="1"/>
        <end position="27"/>
    </location>
</feature>
<keyword evidence="4" id="KW-0238">DNA-binding</keyword>
<evidence type="ECO:0000256" key="4">
    <source>
        <dbReference type="ARBA" id="ARBA00023125"/>
    </source>
</evidence>
<dbReference type="CDD" id="cd12148">
    <property type="entry name" value="fungal_TF_MHR"/>
    <property type="match status" value="1"/>
</dbReference>
<dbReference type="InterPro" id="IPR007219">
    <property type="entry name" value="XnlR_reg_dom"/>
</dbReference>
<dbReference type="GO" id="GO:0005634">
    <property type="term" value="C:nucleus"/>
    <property type="evidence" value="ECO:0007669"/>
    <property type="project" value="UniProtKB-SubCell"/>
</dbReference>
<dbReference type="InterPro" id="IPR050987">
    <property type="entry name" value="AtrR-like"/>
</dbReference>
<reference evidence="8" key="1">
    <citation type="submission" date="2020-01" db="EMBL/GenBank/DDBJ databases">
        <title>Candida glabrata blood isolates in turkey.</title>
        <authorList>
            <person name="Daneshnia F."/>
            <person name="Arastehfar A."/>
        </authorList>
    </citation>
    <scope>NUCLEOTIDE SEQUENCE</scope>
    <source>
        <strain evidence="8">103</strain>
    </source>
</reference>
<dbReference type="GO" id="GO:0045944">
    <property type="term" value="P:positive regulation of transcription by RNA polymerase II"/>
    <property type="evidence" value="ECO:0007669"/>
    <property type="project" value="UniProtKB-ARBA"/>
</dbReference>
<dbReference type="SMART" id="SM00066">
    <property type="entry name" value="GAL4"/>
    <property type="match status" value="1"/>
</dbReference>
<accession>A0A6G6D203</accession>
<keyword evidence="3" id="KW-0862">Zinc</keyword>
<dbReference type="CDD" id="cd00067">
    <property type="entry name" value="GAL4"/>
    <property type="match status" value="1"/>
</dbReference>
<evidence type="ECO:0000259" key="7">
    <source>
        <dbReference type="PROSITE" id="PS50048"/>
    </source>
</evidence>
<evidence type="ECO:0000313" key="8">
    <source>
        <dbReference type="EMBL" id="QIE09327.1"/>
    </source>
</evidence>
<feature type="region of interest" description="Disordered" evidence="6">
    <location>
        <begin position="66"/>
        <end position="88"/>
    </location>
</feature>
<feature type="compositionally biased region" description="Basic and acidic residues" evidence="6">
    <location>
        <begin position="175"/>
        <end position="204"/>
    </location>
</feature>
<dbReference type="GO" id="GO:0003677">
    <property type="term" value="F:DNA binding"/>
    <property type="evidence" value="ECO:0007669"/>
    <property type="project" value="UniProtKB-KW"/>
</dbReference>
<dbReference type="GO" id="GO:0000981">
    <property type="term" value="F:DNA-binding transcription factor activity, RNA polymerase II-specific"/>
    <property type="evidence" value="ECO:0007669"/>
    <property type="project" value="InterPro"/>
</dbReference>
<evidence type="ECO:0000256" key="3">
    <source>
        <dbReference type="ARBA" id="ARBA00022833"/>
    </source>
</evidence>
<evidence type="ECO:0000256" key="5">
    <source>
        <dbReference type="ARBA" id="ARBA00023242"/>
    </source>
</evidence>
<dbReference type="EMBL" id="MN985938">
    <property type="protein sequence ID" value="QIE09327.1"/>
    <property type="molecule type" value="Genomic_DNA"/>
</dbReference>
<sequence length="1114" mass="126944">MQTLETTSKSNPGEVKAQKPSTRRTKVGKACDSCRRRKIKCNGLKPCPSCTIYGCECTYTDAKSTKNLKSNDAGKPKPTGRVSKNKETTRIDKDIRKSEQQYVPINANIHVGPRFPSENILNGYPQCGAPQNNVVGNPLAVNPQCHRGLSETPMSSTFKESNLRDDRLLQSSDTDDMRNGDSEERDLKGSDSENVKSKDNKSDPLIIYKDDTHIESTVNKLTQAVNKLTQAVNELKSLQNAPSSIKSSIDAIELQLRNILDNWKPEVDFEKAKINESATTKSLETNLLRNKYTNHVHLTRFRIWIDYKNANKNNHFMGECGFSLAESFFASNQPLVDELFGLYSQVEAFSLQGLGYCVHLYEPYMKTEEAIKLMKETLYIILRFIDICVHHINEESISIANPLETYLRKKHLMPMTPTPRSSYGSPQSASTKSLVSKIIERIPQPFIESVTNVSSLQLLDLRDDESKMFGTLLNMCKSIRRKFDSVMSDYDSIVTEKSEGEQNDGKVTVAEFTSLCEAEEMLLALCYNYYNLTLYSFFEFGTNIEYMEHLLLLLEEQLALDEYYGFEKVLNVAVANAKKMGFHRWEFYVGYEESTAEKRRLLWWKLYNYEKASTMKKGFFSVIDDATVNCLLPKIFRNFGYLDRVEFLENIQKPMDLSVFSDVPISVLCKYGELALTIVTSEFHEKFLYADRYTSIRNSAKPPTLKNQLIKEIVDGIAYTETSYEAIRKQTAKLWDIALGKVTKDKINKEDTAAASKFTLSYEYHRFRLINMADNLIARLMVKPKSDWLISVMKGHLNRLYEHWKVMNEIILSMDNDYSIATTFEYYAPSCLCLATQTFLIVRNMEMDDVKMMVAVYKRFLNLGMFLQSAKVCSLADSHTFRDFSRSFSFITIISRLMIIEFMQIKELTKVEFIEKFSEVCPDLADLPPMLLDPNSCLYFSLLQQIKKSGFTLSFKKILEDARMMDFNYDRNLDSEAIKKCNGEFSKSMPSCTNVSDTTTAVSDNSAKKKASMGSARVNSTDTLTASPLSGLRNQTQLDSKDSVPSLEAYTPIDSVSDVPTGEINVPFPPVYNQNGLDQQTTYNLGTLDEFVNKGDLNELYNSLWGDLFSDVYL</sequence>
<feature type="region of interest" description="Disordered" evidence="6">
    <location>
        <begin position="1006"/>
        <end position="1029"/>
    </location>
</feature>
<keyword evidence="2" id="KW-0479">Metal-binding</keyword>
<comment type="subcellular location">
    <subcellularLocation>
        <location evidence="1">Nucleus</location>
    </subcellularLocation>
</comment>
<feature type="region of interest" description="Disordered" evidence="6">
    <location>
        <begin position="145"/>
        <end position="204"/>
    </location>
</feature>
<dbReference type="InterPro" id="IPR001138">
    <property type="entry name" value="Zn2Cys6_DnaBD"/>
</dbReference>
<feature type="compositionally biased region" description="Polar residues" evidence="6">
    <location>
        <begin position="1"/>
        <end position="11"/>
    </location>
</feature>
<dbReference type="PROSITE" id="PS00463">
    <property type="entry name" value="ZN2_CY6_FUNGAL_1"/>
    <property type="match status" value="1"/>
</dbReference>
<dbReference type="PANTHER" id="PTHR46910:SF3">
    <property type="entry name" value="HALOTOLERANCE PROTEIN 9-RELATED"/>
    <property type="match status" value="1"/>
</dbReference>
<dbReference type="PANTHER" id="PTHR46910">
    <property type="entry name" value="TRANSCRIPTION FACTOR PDR1"/>
    <property type="match status" value="1"/>
</dbReference>
<dbReference type="AlphaFoldDB" id="A0A6G6D203"/>
<dbReference type="Pfam" id="PF04082">
    <property type="entry name" value="Fungal_trans"/>
    <property type="match status" value="1"/>
</dbReference>
<evidence type="ECO:0000256" key="2">
    <source>
        <dbReference type="ARBA" id="ARBA00022723"/>
    </source>
</evidence>
<keyword evidence="5" id="KW-0539">Nucleus</keyword>
<dbReference type="InterPro" id="IPR036864">
    <property type="entry name" value="Zn2-C6_fun-type_DNA-bd_sf"/>
</dbReference>
<dbReference type="PROSITE" id="PS50048">
    <property type="entry name" value="ZN2_CY6_FUNGAL_2"/>
    <property type="match status" value="1"/>
</dbReference>
<evidence type="ECO:0000256" key="1">
    <source>
        <dbReference type="ARBA" id="ARBA00004123"/>
    </source>
</evidence>
<dbReference type="GO" id="GO:0006351">
    <property type="term" value="P:DNA-templated transcription"/>
    <property type="evidence" value="ECO:0007669"/>
    <property type="project" value="InterPro"/>
</dbReference>
<feature type="compositionally biased region" description="Polar residues" evidence="6">
    <location>
        <begin position="1017"/>
        <end position="1029"/>
    </location>
</feature>
<protein>
    <submittedName>
        <fullName evidence="8">Pleiotropic drug resistance protein 1</fullName>
    </submittedName>
</protein>
<feature type="domain" description="Zn(2)-C6 fungal-type" evidence="7">
    <location>
        <begin position="30"/>
        <end position="59"/>
    </location>
</feature>
<evidence type="ECO:0000256" key="6">
    <source>
        <dbReference type="SAM" id="MobiDB-lite"/>
    </source>
</evidence>
<dbReference type="GO" id="GO:0008270">
    <property type="term" value="F:zinc ion binding"/>
    <property type="evidence" value="ECO:0007669"/>
    <property type="project" value="InterPro"/>
</dbReference>
<dbReference type="SUPFAM" id="SSF57701">
    <property type="entry name" value="Zn2/Cys6 DNA-binding domain"/>
    <property type="match status" value="1"/>
</dbReference>
<dbReference type="Gene3D" id="4.10.240.10">
    <property type="entry name" value="Zn(2)-C6 fungal-type DNA-binding domain"/>
    <property type="match status" value="1"/>
</dbReference>
<name>A0A6G6D203_CANGB</name>
<dbReference type="Pfam" id="PF00172">
    <property type="entry name" value="Zn_clus"/>
    <property type="match status" value="1"/>
</dbReference>
<organism evidence="8">
    <name type="scientific">Candida glabrata</name>
    <name type="common">Yeast</name>
    <name type="synonym">Torulopsis glabrata</name>
    <dbReference type="NCBI Taxonomy" id="5478"/>
    <lineage>
        <taxon>Eukaryota</taxon>
        <taxon>Fungi</taxon>
        <taxon>Dikarya</taxon>
        <taxon>Ascomycota</taxon>
        <taxon>Saccharomycotina</taxon>
        <taxon>Saccharomycetes</taxon>
        <taxon>Saccharomycetales</taxon>
        <taxon>Saccharomycetaceae</taxon>
        <taxon>Nakaseomyces</taxon>
    </lineage>
</organism>
<proteinExistence type="predicted"/>